<sequence>MTDALPSLIDSLYILMGLRGGMVTQRTANPCIPVRFRARPPANLIDNSQNLK</sequence>
<evidence type="ECO:0000313" key="1">
    <source>
        <dbReference type="EMBL" id="CBI78043.1"/>
    </source>
</evidence>
<dbReference type="AlphaFoldDB" id="E6YME1"/>
<protein>
    <submittedName>
        <fullName evidence="1">Uncharacterized protein</fullName>
    </submittedName>
</protein>
<accession>E6YME1</accession>
<gene>
    <name evidence="1" type="ORF">BARRO_50392</name>
</gene>
<reference evidence="1" key="1">
    <citation type="journal article" date="2011" name="PLoS Genet.">
        <title>Parallel evolution of a type IV secretion system in radiating lineages of the host-restricted bacterial pathogen Bartonella.</title>
        <authorList>
            <person name="Engel P."/>
            <person name="Salzburger W."/>
            <person name="Liesch M."/>
            <person name="Chang C.C."/>
            <person name="Maruyama S."/>
            <person name="Lanz C."/>
            <person name="Calteau A."/>
            <person name="Lajus A."/>
            <person name="Medigue C."/>
            <person name="Schuster S.C."/>
            <person name="Dehio C."/>
        </authorList>
    </citation>
    <scope>NUCLEOTIDE SEQUENCE</scope>
    <source>
        <strain evidence="1">ATCC BAA-1498</strain>
    </source>
</reference>
<proteinExistence type="predicted"/>
<dbReference type="EMBL" id="FN645459">
    <property type="protein sequence ID" value="CBI78043.1"/>
    <property type="molecule type" value="Genomic_DNA"/>
</dbReference>
<organism evidence="1">
    <name type="scientific">Bartonella rochalimae ATCC BAA-1498</name>
    <dbReference type="NCBI Taxonomy" id="685782"/>
    <lineage>
        <taxon>Bacteria</taxon>
        <taxon>Pseudomonadati</taxon>
        <taxon>Pseudomonadota</taxon>
        <taxon>Alphaproteobacteria</taxon>
        <taxon>Hyphomicrobiales</taxon>
        <taxon>Bartonellaceae</taxon>
        <taxon>Bartonella</taxon>
    </lineage>
</organism>
<name>E6YME1_9HYPH</name>